<gene>
    <name evidence="3" type="ORF">LUCI_1400</name>
</gene>
<dbReference type="AlphaFoldDB" id="A0A498R441"/>
<dbReference type="InterPro" id="IPR012677">
    <property type="entry name" value="Nucleotide-bd_a/b_plait_sf"/>
</dbReference>
<dbReference type="InterPro" id="IPR036986">
    <property type="entry name" value="S4_RNA-bd_sf"/>
</dbReference>
<name>A0A498R441_9FIRM</name>
<dbReference type="EMBL" id="UPPP01000061">
    <property type="protein sequence ID" value="VBB06184.1"/>
    <property type="molecule type" value="Genomic_DNA"/>
</dbReference>
<keyword evidence="4" id="KW-1185">Reference proteome</keyword>
<dbReference type="Pfam" id="PF17774">
    <property type="entry name" value="YlmH_RBD"/>
    <property type="match status" value="1"/>
</dbReference>
<evidence type="ECO:0000313" key="3">
    <source>
        <dbReference type="EMBL" id="VBB06184.1"/>
    </source>
</evidence>
<evidence type="ECO:0000313" key="4">
    <source>
        <dbReference type="Proteomes" id="UP000277811"/>
    </source>
</evidence>
<organism evidence="3 4">
    <name type="scientific">Lucifera butyrica</name>
    <dbReference type="NCBI Taxonomy" id="1351585"/>
    <lineage>
        <taxon>Bacteria</taxon>
        <taxon>Bacillati</taxon>
        <taxon>Bacillota</taxon>
        <taxon>Negativicutes</taxon>
        <taxon>Veillonellales</taxon>
        <taxon>Veillonellaceae</taxon>
        <taxon>Lucifera</taxon>
    </lineage>
</organism>
<dbReference type="Gene3D" id="3.30.70.330">
    <property type="match status" value="1"/>
</dbReference>
<dbReference type="PANTHER" id="PTHR13633:SF3">
    <property type="entry name" value="MITOCHONDRIAL TRANSCRIPTION RESCUE FACTOR 1"/>
    <property type="match status" value="1"/>
</dbReference>
<proteinExistence type="predicted"/>
<sequence>MSEKEKILRYYRSSGDGEMAARLLDSAESALKSRRYRVSDFIDPFGAGVAETISAHYGQLVVTLDGGYTGAERVKAAFAHQDFLGKPEFDLAGLSIVWDTRFYQLTHRDVLGALMGLGIKRDVLGDIIMTGNGCQVVLDTSFVPFIAQNLLKVGNAPVIVQTVDLAAIAPHEEKMKEIRTTVASLRLDVVAAAGFGLSRTKMASEISAEKIKVNWQTGKNSAQTVKAGDVISMRGRGRVEICEIIGQTKKGRTSILLKRFM</sequence>
<dbReference type="InterPro" id="IPR002942">
    <property type="entry name" value="S4_RNA-bd"/>
</dbReference>
<keyword evidence="1" id="KW-0694">RNA-binding</keyword>
<dbReference type="SUPFAM" id="SSF55174">
    <property type="entry name" value="Alpha-L RNA-binding motif"/>
    <property type="match status" value="1"/>
</dbReference>
<evidence type="ECO:0000259" key="2">
    <source>
        <dbReference type="SMART" id="SM00363"/>
    </source>
</evidence>
<dbReference type="Gene3D" id="3.10.290.10">
    <property type="entry name" value="RNA-binding S4 domain"/>
    <property type="match status" value="1"/>
</dbReference>
<feature type="domain" description="RNA-binding S4" evidence="2">
    <location>
        <begin position="185"/>
        <end position="242"/>
    </location>
</feature>
<dbReference type="PROSITE" id="PS50889">
    <property type="entry name" value="S4"/>
    <property type="match status" value="1"/>
</dbReference>
<dbReference type="SMART" id="SM00363">
    <property type="entry name" value="S4"/>
    <property type="match status" value="1"/>
</dbReference>
<dbReference type="OrthoDB" id="9812787at2"/>
<dbReference type="GO" id="GO:0003723">
    <property type="term" value="F:RNA binding"/>
    <property type="evidence" value="ECO:0007669"/>
    <property type="project" value="UniProtKB-KW"/>
</dbReference>
<dbReference type="Proteomes" id="UP000277811">
    <property type="component" value="Unassembled WGS sequence"/>
</dbReference>
<dbReference type="CDD" id="cd00165">
    <property type="entry name" value="S4"/>
    <property type="match status" value="1"/>
</dbReference>
<accession>A0A498R441</accession>
<evidence type="ECO:0000256" key="1">
    <source>
        <dbReference type="PROSITE-ProRule" id="PRU00182"/>
    </source>
</evidence>
<dbReference type="Gene3D" id="3.30.1370.160">
    <property type="match status" value="1"/>
</dbReference>
<dbReference type="PANTHER" id="PTHR13633">
    <property type="entry name" value="MITOCHONDRIAL TRANSCRIPTION RESCUE FACTOR 1"/>
    <property type="match status" value="1"/>
</dbReference>
<dbReference type="RefSeq" id="WP_122627129.1">
    <property type="nucleotide sequence ID" value="NZ_UPPP01000061.1"/>
</dbReference>
<dbReference type="InterPro" id="IPR040591">
    <property type="entry name" value="RqcP2_RBD"/>
</dbReference>
<protein>
    <recommendedName>
        <fullName evidence="2">RNA-binding S4 domain-containing protein</fullName>
    </recommendedName>
</protein>
<dbReference type="Pfam" id="PF01479">
    <property type="entry name" value="S4"/>
    <property type="match status" value="1"/>
</dbReference>
<reference evidence="3 4" key="1">
    <citation type="submission" date="2018-06" db="EMBL/GenBank/DDBJ databases">
        <authorList>
            <person name="Strepis N."/>
        </authorList>
    </citation>
    <scope>NUCLEOTIDE SEQUENCE [LARGE SCALE GENOMIC DNA]</scope>
    <source>
        <strain evidence="3">LUCI</strain>
    </source>
</reference>